<evidence type="ECO:0000313" key="9">
    <source>
        <dbReference type="EMBL" id="WWC54506.1"/>
    </source>
</evidence>
<dbReference type="GO" id="GO:0008652">
    <property type="term" value="P:amino acid biosynthetic process"/>
    <property type="evidence" value="ECO:0007669"/>
    <property type="project" value="UniProtKB-KW"/>
</dbReference>
<evidence type="ECO:0000259" key="7">
    <source>
        <dbReference type="Pfam" id="PF02826"/>
    </source>
</evidence>
<keyword evidence="4" id="KW-0520">NAD</keyword>
<dbReference type="PANTHER" id="PTHR42789">
    <property type="entry name" value="D-ISOMER SPECIFIC 2-HYDROXYACID DEHYDROGENASE FAMILY PROTEIN (AFU_ORTHOLOGUE AFUA_6G10090)"/>
    <property type="match status" value="1"/>
</dbReference>
<reference evidence="9 10" key="1">
    <citation type="journal article" date="2020" name="J. Bacteriol.">
        <title>Aerococcus urinae Isolated from Women with Lower Urinary Tract Symptoms: In Vitro Aggregation and Genome Analysis.</title>
        <authorList>
            <person name="Hilt E.E."/>
            <person name="Putonti C."/>
            <person name="Thomas-White K."/>
            <person name="Lewis A.L."/>
            <person name="Visick K.L."/>
            <person name="Gilbert N.M."/>
            <person name="Wolfe A.J."/>
        </authorList>
    </citation>
    <scope>NUCLEOTIDE SEQUENCE [LARGE SCALE GENOMIC DNA]</scope>
    <source>
        <strain evidence="9 10">UMB1016</strain>
    </source>
</reference>
<dbReference type="Proteomes" id="UP000250354">
    <property type="component" value="Chromosome"/>
</dbReference>
<evidence type="ECO:0000313" key="8">
    <source>
        <dbReference type="EMBL" id="MCY3087918.1"/>
    </source>
</evidence>
<comment type="similarity">
    <text evidence="1 5">Belongs to the D-isomer specific 2-hydroxyacid dehydrogenase family.</text>
</comment>
<dbReference type="InterPro" id="IPR029752">
    <property type="entry name" value="D-isomer_DH_CS1"/>
</dbReference>
<dbReference type="Pfam" id="PF02826">
    <property type="entry name" value="2-Hacid_dh_C"/>
    <property type="match status" value="1"/>
</dbReference>
<accession>A0A9Q4DFH6</accession>
<dbReference type="GO" id="GO:0051287">
    <property type="term" value="F:NAD binding"/>
    <property type="evidence" value="ECO:0007669"/>
    <property type="project" value="InterPro"/>
</dbReference>
<dbReference type="SUPFAM" id="SSF52283">
    <property type="entry name" value="Formate/glycerate dehydrogenase catalytic domain-like"/>
    <property type="match status" value="1"/>
</dbReference>
<evidence type="ECO:0000256" key="3">
    <source>
        <dbReference type="ARBA" id="ARBA00023002"/>
    </source>
</evidence>
<dbReference type="InterPro" id="IPR050857">
    <property type="entry name" value="D-2-hydroxyacid_DH"/>
</dbReference>
<dbReference type="Gene3D" id="3.40.50.720">
    <property type="entry name" value="NAD(P)-binding Rossmann-like Domain"/>
    <property type="match status" value="2"/>
</dbReference>
<evidence type="ECO:0000256" key="5">
    <source>
        <dbReference type="RuleBase" id="RU003719"/>
    </source>
</evidence>
<dbReference type="EMBL" id="JAOTMY010000003">
    <property type="protein sequence ID" value="MCY3087918.1"/>
    <property type="molecule type" value="Genomic_DNA"/>
</dbReference>
<dbReference type="GeneID" id="86858334"/>
<keyword evidence="10" id="KW-1185">Reference proteome</keyword>
<dbReference type="SUPFAM" id="SSF51735">
    <property type="entry name" value="NAD(P)-binding Rossmann-fold domains"/>
    <property type="match status" value="1"/>
</dbReference>
<evidence type="ECO:0000256" key="2">
    <source>
        <dbReference type="ARBA" id="ARBA00022605"/>
    </source>
</evidence>
<dbReference type="PROSITE" id="PS00065">
    <property type="entry name" value="D_2_HYDROXYACID_DH_1"/>
    <property type="match status" value="1"/>
</dbReference>
<dbReference type="Pfam" id="PF00389">
    <property type="entry name" value="2-Hacid_dh"/>
    <property type="match status" value="1"/>
</dbReference>
<dbReference type="EMBL" id="CP145132">
    <property type="protein sequence ID" value="WWC54506.1"/>
    <property type="molecule type" value="Genomic_DNA"/>
</dbReference>
<dbReference type="Proteomes" id="UP001069047">
    <property type="component" value="Unassembled WGS sequence"/>
</dbReference>
<dbReference type="PANTHER" id="PTHR42789:SF1">
    <property type="entry name" value="D-ISOMER SPECIFIC 2-HYDROXYACID DEHYDROGENASE FAMILY PROTEIN (AFU_ORTHOLOGUE AFUA_6G10090)"/>
    <property type="match status" value="1"/>
</dbReference>
<organism evidence="8 11">
    <name type="scientific">Aerococcus mictus</name>
    <dbReference type="NCBI Taxonomy" id="2976810"/>
    <lineage>
        <taxon>Bacteria</taxon>
        <taxon>Bacillati</taxon>
        <taxon>Bacillota</taxon>
        <taxon>Bacilli</taxon>
        <taxon>Lactobacillales</taxon>
        <taxon>Aerococcaceae</taxon>
        <taxon>Aerococcus</taxon>
    </lineage>
</organism>
<proteinExistence type="inferred from homology"/>
<dbReference type="InterPro" id="IPR006139">
    <property type="entry name" value="D-isomer_2_OHA_DH_cat_dom"/>
</dbReference>
<name>A0A1E9PN43_9LACT</name>
<keyword evidence="3 5" id="KW-0560">Oxidoreductase</keyword>
<dbReference type="RefSeq" id="WP_013668883.1">
    <property type="nucleotide sequence ID" value="NZ_CAJHLJ010000004.1"/>
</dbReference>
<dbReference type="GO" id="GO:0016616">
    <property type="term" value="F:oxidoreductase activity, acting on the CH-OH group of donors, NAD or NADP as acceptor"/>
    <property type="evidence" value="ECO:0007669"/>
    <property type="project" value="InterPro"/>
</dbReference>
<sequence>MTDYKIALVNSSSFGKWFPEHIEALEKIGPVDSFRFDNDIDGKSLAEKLHGYNLIISSVTPFFTKEFFENKDELLIISRHGIGYNNIDLDAAKEHGTLVTIVPPLVERDTVAENAVAQLLALVRQTLPAAQAAKDNKWKDRAQFMGHELSGKNVGVIGCGNIGSRVAEILKYGFNANLYVCDPKVDPEWVEKHGAKVVELDELLAKADIISLNASLDEDSYHILNEEAFSKMKKGVYITNTARGALVDEEAVIDAIEAGIVLGLATDVMEEEPADNSHPYFSNDKILVTPHISAYTYECIKGMGDKCVDDIQKVVNGEEPGGIVSPK</sequence>
<gene>
    <name evidence="9" type="ORF">DBT44_0009010</name>
    <name evidence="8" type="ORF">ODY61_07340</name>
</gene>
<accession>A0A1E9PN43</accession>
<dbReference type="InterPro" id="IPR036291">
    <property type="entry name" value="NAD(P)-bd_dom_sf"/>
</dbReference>
<dbReference type="CDD" id="cd12177">
    <property type="entry name" value="2-Hacid_dh_12"/>
    <property type="match status" value="1"/>
</dbReference>
<evidence type="ECO:0000256" key="1">
    <source>
        <dbReference type="ARBA" id="ARBA00005854"/>
    </source>
</evidence>
<reference evidence="8" key="2">
    <citation type="submission" date="2022-09" db="EMBL/GenBank/DDBJ databases">
        <title>Aerococcus urinae taxonomy study.</title>
        <authorList>
            <person name="Christensen J."/>
            <person name="Senneby E."/>
        </authorList>
    </citation>
    <scope>NUCLEOTIDE SEQUENCE</scope>
    <source>
        <strain evidence="8">LUND-41-B12</strain>
    </source>
</reference>
<dbReference type="InterPro" id="IPR006140">
    <property type="entry name" value="D-isomer_DH_NAD-bd"/>
</dbReference>
<feature type="domain" description="D-isomer specific 2-hydroxyacid dehydrogenase catalytic" evidence="6">
    <location>
        <begin position="19"/>
        <end position="324"/>
    </location>
</feature>
<evidence type="ECO:0000313" key="10">
    <source>
        <dbReference type="Proteomes" id="UP000250354"/>
    </source>
</evidence>
<feature type="domain" description="D-isomer specific 2-hydroxyacid dehydrogenase NAD-binding" evidence="7">
    <location>
        <begin position="117"/>
        <end position="293"/>
    </location>
</feature>
<keyword evidence="2" id="KW-0028">Amino-acid biosynthesis</keyword>
<dbReference type="AlphaFoldDB" id="A0A1E9PN43"/>
<reference evidence="9" key="3">
    <citation type="submission" date="2024-02" db="EMBL/GenBank/DDBJ databases">
        <authorList>
            <person name="Choi B."/>
        </authorList>
    </citation>
    <scope>NUCLEOTIDE SEQUENCE</scope>
    <source>
        <strain evidence="9">UMB1016</strain>
    </source>
</reference>
<evidence type="ECO:0000313" key="11">
    <source>
        <dbReference type="Proteomes" id="UP001069047"/>
    </source>
</evidence>
<evidence type="ECO:0000256" key="4">
    <source>
        <dbReference type="ARBA" id="ARBA00023027"/>
    </source>
</evidence>
<protein>
    <submittedName>
        <fullName evidence="8">D-isomer specific 2-hydroxyacid dehydrogenase family protein</fullName>
    </submittedName>
</protein>
<evidence type="ECO:0000259" key="6">
    <source>
        <dbReference type="Pfam" id="PF00389"/>
    </source>
</evidence>